<evidence type="ECO:0000256" key="5">
    <source>
        <dbReference type="RuleBase" id="RU364039"/>
    </source>
</evidence>
<dbReference type="GO" id="GO:0003723">
    <property type="term" value="F:RNA binding"/>
    <property type="evidence" value="ECO:0007669"/>
    <property type="project" value="TreeGrafter"/>
</dbReference>
<evidence type="ECO:0000313" key="10">
    <source>
        <dbReference type="Proteomes" id="UP000682733"/>
    </source>
</evidence>
<dbReference type="InterPro" id="IPR001790">
    <property type="entry name" value="Ribosomal_uL10"/>
</dbReference>
<evidence type="ECO:0000256" key="6">
    <source>
        <dbReference type="SAM" id="MobiDB-lite"/>
    </source>
</evidence>
<dbReference type="SUPFAM" id="SSF160369">
    <property type="entry name" value="Ribosomal protein L10-like"/>
    <property type="match status" value="1"/>
</dbReference>
<protein>
    <recommendedName>
        <fullName evidence="5">Ribosome assembly factor mrt4</fullName>
    </recommendedName>
</protein>
<dbReference type="GO" id="GO:0005730">
    <property type="term" value="C:nucleolus"/>
    <property type="evidence" value="ECO:0007669"/>
    <property type="project" value="UniProtKB-SubCell"/>
</dbReference>
<evidence type="ECO:0000259" key="7">
    <source>
        <dbReference type="Pfam" id="PF17777"/>
    </source>
</evidence>
<keyword evidence="5" id="KW-0690">Ribosome biogenesis</keyword>
<feature type="compositionally biased region" description="Acidic residues" evidence="6">
    <location>
        <begin position="225"/>
        <end position="236"/>
    </location>
</feature>
<evidence type="ECO:0000313" key="9">
    <source>
        <dbReference type="EMBL" id="CAF3826175.1"/>
    </source>
</evidence>
<dbReference type="Proteomes" id="UP000677228">
    <property type="component" value="Unassembled WGS sequence"/>
</dbReference>
<proteinExistence type="inferred from homology"/>
<dbReference type="EMBL" id="CAJNOK010008336">
    <property type="protein sequence ID" value="CAF1060703.1"/>
    <property type="molecule type" value="Genomic_DNA"/>
</dbReference>
<dbReference type="Gene3D" id="3.30.70.1730">
    <property type="match status" value="1"/>
</dbReference>
<organism evidence="9 10">
    <name type="scientific">Didymodactylos carnosus</name>
    <dbReference type="NCBI Taxonomy" id="1234261"/>
    <lineage>
        <taxon>Eukaryota</taxon>
        <taxon>Metazoa</taxon>
        <taxon>Spiralia</taxon>
        <taxon>Gnathifera</taxon>
        <taxon>Rotifera</taxon>
        <taxon>Eurotatoria</taxon>
        <taxon>Bdelloidea</taxon>
        <taxon>Philodinida</taxon>
        <taxon>Philodinidae</taxon>
        <taxon>Didymodactylos</taxon>
    </lineage>
</organism>
<evidence type="ECO:0000256" key="4">
    <source>
        <dbReference type="ARBA" id="ARBA00023242"/>
    </source>
</evidence>
<keyword evidence="3 5" id="KW-0963">Cytoplasm</keyword>
<dbReference type="Gene3D" id="3.90.105.20">
    <property type="match status" value="1"/>
</dbReference>
<feature type="region of interest" description="Disordered" evidence="6">
    <location>
        <begin position="225"/>
        <end position="276"/>
    </location>
</feature>
<feature type="domain" description="Large ribosomal subunit protein uL10-like insertion" evidence="7">
    <location>
        <begin position="141"/>
        <end position="198"/>
    </location>
</feature>
<comment type="function">
    <text evidence="1 5">Component of the ribosome assembly machinery. Nuclear paralog of the ribosomal protein P0, it binds pre-60S subunits at an early stage of assembly in the nucleolus, and is replaced by P0 in cytoplasmic pre-60S subunits and mature 80S ribosomes.</text>
</comment>
<dbReference type="EMBL" id="CAJOBA010008348">
    <property type="protein sequence ID" value="CAF3826175.1"/>
    <property type="molecule type" value="Genomic_DNA"/>
</dbReference>
<sequence>RLCFLDDLICHLHLKMPKSKRDQRLTLTKTKRKRGIELKQQLISKIHSNLDKYSSLYLLKVYNERNEKLHHIRQHFSDSQFFFGKNRVMSIALGRTPNREYLTNLSKITPYLLGKIGLMLTNRDKREIVEYFNSLSLLDYARSGNVATEAVTIEQGALPDFQHTMEPMLRQLGLMTSLKKGIIGDVLTPEQAKLLKFFQYQQSEFKVRIKAIWTKDDGNIQAFEIPDDEKDVETDDDGMKIDDIEEQTIPNDDEEWEDDEAKQTQRKTTRNKRRKI</sequence>
<dbReference type="FunFam" id="3.30.70.1730:FF:000005">
    <property type="entry name" value="Ribosome assembly factor mrt4"/>
    <property type="match status" value="1"/>
</dbReference>
<evidence type="ECO:0000256" key="1">
    <source>
        <dbReference type="ARBA" id="ARBA00004046"/>
    </source>
</evidence>
<comment type="similarity">
    <text evidence="2 5">Belongs to the universal ribosomal protein uL10 family.</text>
</comment>
<comment type="subcellular location">
    <subcellularLocation>
        <location evidence="5">Cytoplasm</location>
    </subcellularLocation>
    <subcellularLocation>
        <location evidence="5">Nucleus</location>
        <location evidence="5">Nucleolus</location>
    </subcellularLocation>
</comment>
<keyword evidence="4 5" id="KW-0539">Nucleus</keyword>
<gene>
    <name evidence="8" type="ORF">OVA965_LOCUS17398</name>
    <name evidence="9" type="ORF">TMI583_LOCUS17406</name>
</gene>
<dbReference type="PANTHER" id="PTHR45841:SF1">
    <property type="entry name" value="MRNA TURNOVER PROTEIN 4 HOMOLOG"/>
    <property type="match status" value="1"/>
</dbReference>
<dbReference type="GO" id="GO:0000956">
    <property type="term" value="P:nuclear-transcribed mRNA catabolic process"/>
    <property type="evidence" value="ECO:0007669"/>
    <property type="project" value="TreeGrafter"/>
</dbReference>
<feature type="compositionally biased region" description="Basic residues" evidence="6">
    <location>
        <begin position="264"/>
        <end position="276"/>
    </location>
</feature>
<dbReference type="GO" id="GO:0030687">
    <property type="term" value="C:preribosome, large subunit precursor"/>
    <property type="evidence" value="ECO:0007669"/>
    <property type="project" value="TreeGrafter"/>
</dbReference>
<dbReference type="PANTHER" id="PTHR45841">
    <property type="entry name" value="MRNA TURNOVER PROTEIN 4 MRTO4"/>
    <property type="match status" value="1"/>
</dbReference>
<dbReference type="Pfam" id="PF17777">
    <property type="entry name" value="RL10P_insert"/>
    <property type="match status" value="1"/>
</dbReference>
<comment type="caution">
    <text evidence="9">The sequence shown here is derived from an EMBL/GenBank/DDBJ whole genome shotgun (WGS) entry which is preliminary data.</text>
</comment>
<comment type="subunit">
    <text evidence="5">Associates with the pre-60S ribosomal particle.</text>
</comment>
<dbReference type="InterPro" id="IPR033867">
    <property type="entry name" value="Mrt4"/>
</dbReference>
<dbReference type="InterPro" id="IPR043164">
    <property type="entry name" value="Ribosomal_uL10-like_insert_sf"/>
</dbReference>
<dbReference type="GO" id="GO:0006364">
    <property type="term" value="P:rRNA processing"/>
    <property type="evidence" value="ECO:0007669"/>
    <property type="project" value="TreeGrafter"/>
</dbReference>
<feature type="non-terminal residue" evidence="9">
    <location>
        <position position="1"/>
    </location>
</feature>
<dbReference type="GO" id="GO:0000027">
    <property type="term" value="P:ribosomal large subunit assembly"/>
    <property type="evidence" value="ECO:0007669"/>
    <property type="project" value="InterPro"/>
</dbReference>
<evidence type="ECO:0000256" key="2">
    <source>
        <dbReference type="ARBA" id="ARBA00008889"/>
    </source>
</evidence>
<dbReference type="Pfam" id="PF00466">
    <property type="entry name" value="Ribosomal_L10"/>
    <property type="match status" value="1"/>
</dbReference>
<evidence type="ECO:0000313" key="8">
    <source>
        <dbReference type="EMBL" id="CAF1060703.1"/>
    </source>
</evidence>
<dbReference type="AlphaFoldDB" id="A0A8S2K2T5"/>
<dbReference type="InterPro" id="IPR051742">
    <property type="entry name" value="Ribosome_Assembly_uL10"/>
</dbReference>
<dbReference type="InterPro" id="IPR043141">
    <property type="entry name" value="Ribosomal_uL10-like_sf"/>
</dbReference>
<dbReference type="Proteomes" id="UP000682733">
    <property type="component" value="Unassembled WGS sequence"/>
</dbReference>
<evidence type="ECO:0000256" key="3">
    <source>
        <dbReference type="ARBA" id="ARBA00022490"/>
    </source>
</evidence>
<dbReference type="InterPro" id="IPR040637">
    <property type="entry name" value="Ribosomal_uL10-like_insert"/>
</dbReference>
<dbReference type="GO" id="GO:0005737">
    <property type="term" value="C:cytoplasm"/>
    <property type="evidence" value="ECO:0007669"/>
    <property type="project" value="UniProtKB-SubCell"/>
</dbReference>
<accession>A0A8S2K2T5</accession>
<reference evidence="9" key="1">
    <citation type="submission" date="2021-02" db="EMBL/GenBank/DDBJ databases">
        <authorList>
            <person name="Nowell W R."/>
        </authorList>
    </citation>
    <scope>NUCLEOTIDE SEQUENCE</scope>
</reference>
<feature type="compositionally biased region" description="Acidic residues" evidence="6">
    <location>
        <begin position="243"/>
        <end position="260"/>
    </location>
</feature>
<dbReference type="CDD" id="cd05796">
    <property type="entry name" value="Ribosomal_P0_like"/>
    <property type="match status" value="1"/>
</dbReference>
<name>A0A8S2K2T5_9BILA</name>